<feature type="signal peptide" evidence="1">
    <location>
        <begin position="1"/>
        <end position="23"/>
    </location>
</feature>
<keyword evidence="3" id="KW-1185">Reference proteome</keyword>
<comment type="caution">
    <text evidence="2">The sequence shown here is derived from an EMBL/GenBank/DDBJ whole genome shotgun (WGS) entry which is preliminary data.</text>
</comment>
<evidence type="ECO:0000313" key="3">
    <source>
        <dbReference type="Proteomes" id="UP000704611"/>
    </source>
</evidence>
<name>A0ABS6MPN9_9GAMM</name>
<dbReference type="Proteomes" id="UP000704611">
    <property type="component" value="Unassembled WGS sequence"/>
</dbReference>
<evidence type="ECO:0000256" key="1">
    <source>
        <dbReference type="SAM" id="SignalP"/>
    </source>
</evidence>
<reference evidence="2 3" key="1">
    <citation type="submission" date="2021-06" db="EMBL/GenBank/DDBJ databases">
        <title>Rheinheimera indica sp. nov., isolated from deep-sea sediment.</title>
        <authorList>
            <person name="Wang Z."/>
            <person name="Zhang X.-Y."/>
        </authorList>
    </citation>
    <scope>NUCLEOTIDE SEQUENCE [LARGE SCALE GENOMIC DNA]</scope>
    <source>
        <strain evidence="2 3">SM2107</strain>
    </source>
</reference>
<dbReference type="PANTHER" id="PTHR36920">
    <property type="match status" value="1"/>
</dbReference>
<sequence length="234" mass="25572">MIENKKTLIAFAVISFSAFNAQAQWSVNVGPITVAPDASSSNLNVVEQVAALPSGSTSVTVNDNTQLGITVDYSFNRYWSASVVAATPFSHNIRVAGSAIDGLAIGDTKHLPPTIFARFYPLTSTTDFMPFIGVGINYTHFFQESVSDELRQALTDLGVANTQDTLSLNLDASFGLAYQAGFDWRINQQWGVHLMFSMIDIETDAEVRLNNTAIQKVNVQIDPLVSMLGVKYYF</sequence>
<dbReference type="EMBL" id="JAHRID010000009">
    <property type="protein sequence ID" value="MBV2130798.1"/>
    <property type="molecule type" value="Genomic_DNA"/>
</dbReference>
<protein>
    <submittedName>
        <fullName evidence="2">Outer membrane beta-barrel protein</fullName>
    </submittedName>
</protein>
<dbReference type="InterPro" id="IPR005618">
    <property type="entry name" value="OMPW"/>
</dbReference>
<organism evidence="2 3">
    <name type="scientific">Arsukibacterium indicum</name>
    <dbReference type="NCBI Taxonomy" id="2848612"/>
    <lineage>
        <taxon>Bacteria</taxon>
        <taxon>Pseudomonadati</taxon>
        <taxon>Pseudomonadota</taxon>
        <taxon>Gammaproteobacteria</taxon>
        <taxon>Chromatiales</taxon>
        <taxon>Chromatiaceae</taxon>
        <taxon>Arsukibacterium</taxon>
    </lineage>
</organism>
<proteinExistence type="predicted"/>
<dbReference type="Pfam" id="PF03922">
    <property type="entry name" value="OmpW"/>
    <property type="match status" value="1"/>
</dbReference>
<feature type="chain" id="PRO_5045206550" evidence="1">
    <location>
        <begin position="24"/>
        <end position="234"/>
    </location>
</feature>
<gene>
    <name evidence="2" type="ORF">KQY15_17005</name>
</gene>
<evidence type="ECO:0000313" key="2">
    <source>
        <dbReference type="EMBL" id="MBV2130798.1"/>
    </source>
</evidence>
<keyword evidence="1" id="KW-0732">Signal</keyword>
<accession>A0ABS6MPN9</accession>
<dbReference type="PANTHER" id="PTHR36920:SF1">
    <property type="entry name" value="OUTER MEMBRANE PROTEIN W"/>
    <property type="match status" value="1"/>
</dbReference>